<feature type="transmembrane region" description="Helical" evidence="10">
    <location>
        <begin position="62"/>
        <end position="82"/>
    </location>
</feature>
<comment type="subcellular location">
    <subcellularLocation>
        <location evidence="2">Cell membrane</location>
        <topology evidence="2">Multi-pass membrane protein</topology>
    </subcellularLocation>
</comment>
<evidence type="ECO:0000256" key="3">
    <source>
        <dbReference type="ARBA" id="ARBA00022475"/>
    </source>
</evidence>
<feature type="transmembrane region" description="Helical" evidence="10">
    <location>
        <begin position="399"/>
        <end position="418"/>
    </location>
</feature>
<evidence type="ECO:0000256" key="4">
    <source>
        <dbReference type="ARBA" id="ARBA00022692"/>
    </source>
</evidence>
<evidence type="ECO:0000256" key="8">
    <source>
        <dbReference type="ARBA" id="ARBA00035585"/>
    </source>
</evidence>
<feature type="region of interest" description="Disordered" evidence="9">
    <location>
        <begin position="1"/>
        <end position="45"/>
    </location>
</feature>
<dbReference type="Pfam" id="PF02537">
    <property type="entry name" value="CRCB"/>
    <property type="match status" value="2"/>
</dbReference>
<comment type="similarity">
    <text evidence="7">Belongs to the fluoride channel Fluc/FEX (TC 1.A.43) family.</text>
</comment>
<feature type="compositionally biased region" description="Acidic residues" evidence="9">
    <location>
        <begin position="1"/>
        <end position="10"/>
    </location>
</feature>
<feature type="transmembrane region" description="Helical" evidence="10">
    <location>
        <begin position="299"/>
        <end position="316"/>
    </location>
</feature>
<reference evidence="11 12" key="1">
    <citation type="journal article" date="2020" name="G3 (Bethesda)">
        <title>Improved Reference Genome for Cyclotella cryptica CCMP332, a Model for Cell Wall Morphogenesis, Salinity Adaptation, and Lipid Production in Diatoms (Bacillariophyta).</title>
        <authorList>
            <person name="Roberts W.R."/>
            <person name="Downey K.M."/>
            <person name="Ruck E.C."/>
            <person name="Traller J.C."/>
            <person name="Alverson A.J."/>
        </authorList>
    </citation>
    <scope>NUCLEOTIDE SEQUENCE [LARGE SCALE GENOMIC DNA]</scope>
    <source>
        <strain evidence="11 12">CCMP332</strain>
    </source>
</reference>
<evidence type="ECO:0008006" key="13">
    <source>
        <dbReference type="Google" id="ProtNLM"/>
    </source>
</evidence>
<keyword evidence="6 10" id="KW-0472">Membrane</keyword>
<evidence type="ECO:0000256" key="7">
    <source>
        <dbReference type="ARBA" id="ARBA00035120"/>
    </source>
</evidence>
<evidence type="ECO:0000256" key="9">
    <source>
        <dbReference type="SAM" id="MobiDB-lite"/>
    </source>
</evidence>
<evidence type="ECO:0000256" key="2">
    <source>
        <dbReference type="ARBA" id="ARBA00004651"/>
    </source>
</evidence>
<comment type="function">
    <text evidence="1">Fluoride channel required for the rapid expulsion of cytoplasmic fluoride.</text>
</comment>
<evidence type="ECO:0000313" key="12">
    <source>
        <dbReference type="Proteomes" id="UP001516023"/>
    </source>
</evidence>
<evidence type="ECO:0000256" key="5">
    <source>
        <dbReference type="ARBA" id="ARBA00022989"/>
    </source>
</evidence>
<dbReference type="EMBL" id="JABMIG020000321">
    <property type="protein sequence ID" value="KAL3781291.1"/>
    <property type="molecule type" value="Genomic_DNA"/>
</dbReference>
<feature type="compositionally biased region" description="Polar residues" evidence="9">
    <location>
        <begin position="13"/>
        <end position="34"/>
    </location>
</feature>
<accession>A0ABD3P1C4</accession>
<dbReference type="PANTHER" id="PTHR28259:SF1">
    <property type="entry name" value="FLUORIDE EXPORT PROTEIN 1-RELATED"/>
    <property type="match status" value="1"/>
</dbReference>
<proteinExistence type="inferred from homology"/>
<dbReference type="Proteomes" id="UP001516023">
    <property type="component" value="Unassembled WGS sequence"/>
</dbReference>
<name>A0ABD3P1C4_9STRA</name>
<evidence type="ECO:0000313" key="11">
    <source>
        <dbReference type="EMBL" id="KAL3781291.1"/>
    </source>
</evidence>
<keyword evidence="12" id="KW-1185">Reference proteome</keyword>
<dbReference type="GO" id="GO:1903425">
    <property type="term" value="F:fluoride transmembrane transporter activity"/>
    <property type="evidence" value="ECO:0007669"/>
    <property type="project" value="UniProtKB-ARBA"/>
</dbReference>
<dbReference type="PANTHER" id="PTHR28259">
    <property type="entry name" value="FLUORIDE EXPORT PROTEIN 1-RELATED"/>
    <property type="match status" value="1"/>
</dbReference>
<gene>
    <name evidence="11" type="ORF">HJC23_006515</name>
</gene>
<organism evidence="11 12">
    <name type="scientific">Cyclotella cryptica</name>
    <dbReference type="NCBI Taxonomy" id="29204"/>
    <lineage>
        <taxon>Eukaryota</taxon>
        <taxon>Sar</taxon>
        <taxon>Stramenopiles</taxon>
        <taxon>Ochrophyta</taxon>
        <taxon>Bacillariophyta</taxon>
        <taxon>Coscinodiscophyceae</taxon>
        <taxon>Thalassiosirophycidae</taxon>
        <taxon>Stephanodiscales</taxon>
        <taxon>Stephanodiscaceae</taxon>
        <taxon>Cyclotella</taxon>
    </lineage>
</organism>
<evidence type="ECO:0000256" key="6">
    <source>
        <dbReference type="ARBA" id="ARBA00023136"/>
    </source>
</evidence>
<keyword evidence="3" id="KW-1003">Cell membrane</keyword>
<evidence type="ECO:0000256" key="10">
    <source>
        <dbReference type="SAM" id="Phobius"/>
    </source>
</evidence>
<comment type="caution">
    <text evidence="11">The sequence shown here is derived from an EMBL/GenBank/DDBJ whole genome shotgun (WGS) entry which is preliminary data.</text>
</comment>
<feature type="transmembrane region" description="Helical" evidence="10">
    <location>
        <begin position="328"/>
        <end position="350"/>
    </location>
</feature>
<dbReference type="InterPro" id="IPR003691">
    <property type="entry name" value="FluC"/>
</dbReference>
<dbReference type="GO" id="GO:0005886">
    <property type="term" value="C:plasma membrane"/>
    <property type="evidence" value="ECO:0007669"/>
    <property type="project" value="UniProtKB-SubCell"/>
</dbReference>
<dbReference type="AlphaFoldDB" id="A0ABD3P1C4"/>
<protein>
    <recommendedName>
        <fullName evidence="13">Fluoride ion transporter CrcB</fullName>
    </recommendedName>
</protein>
<feature type="transmembrane region" description="Helical" evidence="10">
    <location>
        <begin position="271"/>
        <end position="293"/>
    </location>
</feature>
<keyword evidence="4 10" id="KW-0812">Transmembrane</keyword>
<evidence type="ECO:0000256" key="1">
    <source>
        <dbReference type="ARBA" id="ARBA00002598"/>
    </source>
</evidence>
<comment type="catalytic activity">
    <reaction evidence="8">
        <text>fluoride(in) = fluoride(out)</text>
        <dbReference type="Rhea" id="RHEA:76159"/>
        <dbReference type="ChEBI" id="CHEBI:17051"/>
    </reaction>
    <physiologicalReaction direction="left-to-right" evidence="8">
        <dbReference type="Rhea" id="RHEA:76160"/>
    </physiologicalReaction>
</comment>
<keyword evidence="5 10" id="KW-1133">Transmembrane helix</keyword>
<sequence length="425" mass="46996">MANDDNEDEAYQNPESSSDPTETGHCGSSTNNPNKDLIDAPASGDDSSSNKIPIHHIHKWNWLHIFYLSTFSIFGITIRAFMGRFFGGDCDADATVPINDWLTPISRHVCVTTSGRTDQYGGALFIDLPANMFGSLIMGFVTGHSTDWPVLAVLKHDHPLQNEDGLHLGLKTALCGTITTFSSWNAQMVLMMDGTGTVLGSQVIAALFGYVLGLQVSISCFRAGRTLAAWFHLKNNPHIFDSVRFIAEDHTSVRMAETTQLKGTHLWNARILPSILASALFILFVLGDFYWGIEYYRQLWISCLFGPFGTIIRWKLSTFNGKMNQWIPIGTFISNFVASAISAFISAIVISSTLNTSFWTLHSLKAISLGFAGCLSTVSSMVKEVVEITDKNPHFDKKAFMYSYGTMISCCLIGLLFYSPVVRFV</sequence>